<name>A0A2M4DM79_ANODA</name>
<evidence type="ECO:0000313" key="1">
    <source>
        <dbReference type="EMBL" id="MBW78639.1"/>
    </source>
</evidence>
<reference evidence="1" key="1">
    <citation type="submission" date="2018-01" db="EMBL/GenBank/DDBJ databases">
        <title>An insight into the sialome of Amazonian anophelines.</title>
        <authorList>
            <person name="Ribeiro J.M."/>
            <person name="Scarpassa V."/>
            <person name="Calvo E."/>
        </authorList>
    </citation>
    <scope>NUCLEOTIDE SEQUENCE</scope>
</reference>
<organism evidence="1">
    <name type="scientific">Anopheles darlingi</name>
    <name type="common">Mosquito</name>
    <dbReference type="NCBI Taxonomy" id="43151"/>
    <lineage>
        <taxon>Eukaryota</taxon>
        <taxon>Metazoa</taxon>
        <taxon>Ecdysozoa</taxon>
        <taxon>Arthropoda</taxon>
        <taxon>Hexapoda</taxon>
        <taxon>Insecta</taxon>
        <taxon>Pterygota</taxon>
        <taxon>Neoptera</taxon>
        <taxon>Endopterygota</taxon>
        <taxon>Diptera</taxon>
        <taxon>Nematocera</taxon>
        <taxon>Culicoidea</taxon>
        <taxon>Culicidae</taxon>
        <taxon>Anophelinae</taxon>
        <taxon>Anopheles</taxon>
    </lineage>
</organism>
<accession>A0A2M4DM79</accession>
<dbReference type="EMBL" id="GGFL01014461">
    <property type="protein sequence ID" value="MBW78639.1"/>
    <property type="molecule type" value="Transcribed_RNA"/>
</dbReference>
<sequence length="80" mass="8766">MPFMPLCQGHAVTRDGLLAGFCILWLSGRCASSFLATEPGEGLLHEVISITCNLDGWIPFIKVTLKCYKSSVLLVFIKAH</sequence>
<proteinExistence type="predicted"/>
<dbReference type="AlphaFoldDB" id="A0A2M4DM79"/>
<protein>
    <submittedName>
        <fullName evidence="1">Putative secreted protein</fullName>
    </submittedName>
</protein>